<organism evidence="4 5">
    <name type="scientific">Halomarinibacterium sedimenti</name>
    <dbReference type="NCBI Taxonomy" id="2857106"/>
    <lineage>
        <taxon>Bacteria</taxon>
        <taxon>Pseudomonadati</taxon>
        <taxon>Bacteroidota</taxon>
        <taxon>Flavobacteriia</taxon>
        <taxon>Flavobacteriales</taxon>
        <taxon>Flavobacteriaceae</taxon>
        <taxon>Halomarinibacterium</taxon>
    </lineage>
</organism>
<protein>
    <submittedName>
        <fullName evidence="4">HYR domain-containing protein</fullName>
    </submittedName>
</protein>
<reference evidence="4" key="1">
    <citation type="submission" date="2021-07" db="EMBL/GenBank/DDBJ databases">
        <title>Aureisphaera sp. CAU 1614 isolated from sea sediment.</title>
        <authorList>
            <person name="Kim W."/>
        </authorList>
    </citation>
    <scope>NUCLEOTIDE SEQUENCE</scope>
    <source>
        <strain evidence="4">CAU 1614</strain>
    </source>
</reference>
<dbReference type="RefSeq" id="WP_219053668.1">
    <property type="nucleotide sequence ID" value="NZ_JAHWDP010000013.1"/>
</dbReference>
<dbReference type="PROSITE" id="PS50215">
    <property type="entry name" value="ADAM_MEPRO"/>
    <property type="match status" value="1"/>
</dbReference>
<feature type="domain" description="HYR" evidence="3">
    <location>
        <begin position="677"/>
        <end position="761"/>
    </location>
</feature>
<comment type="caution">
    <text evidence="4">The sequence shown here is derived from an EMBL/GenBank/DDBJ whole genome shotgun (WGS) entry which is preliminary data.</text>
</comment>
<evidence type="ECO:0000313" key="5">
    <source>
        <dbReference type="Proteomes" id="UP001138686"/>
    </source>
</evidence>
<dbReference type="InterPro" id="IPR001590">
    <property type="entry name" value="Peptidase_M12B"/>
</dbReference>
<evidence type="ECO:0000259" key="3">
    <source>
        <dbReference type="PROSITE" id="PS50825"/>
    </source>
</evidence>
<feature type="domain" description="Peptidase M12B" evidence="2">
    <location>
        <begin position="215"/>
        <end position="401"/>
    </location>
</feature>
<dbReference type="AlphaFoldDB" id="A0A9X1FR77"/>
<dbReference type="GO" id="GO:0004222">
    <property type="term" value="F:metalloendopeptidase activity"/>
    <property type="evidence" value="ECO:0007669"/>
    <property type="project" value="InterPro"/>
</dbReference>
<sequence length="1071" mass="111299">MKKSLQFIFLIVPMLVFSQNRIGNVADKVATMKLKPNTFKTQDVFKEGFSKITANYKDAVRQGIVVEFDATKVAQLKSDNPQNIEITLPINDRGEYITLELYQKDIFSKDFRVHTSDGQDITSSMDRGKHYRGIISGKPHSLVSLSIFNNEVTGFISTEEGNYTVGRLRDSNSRHIIYKDSDLVENLGFECETQDDGVGYSEEELTYEITRDPGDCVNIYVESGQSVYNAFGGDLTNTTNFLNALFAESYTLYANDGVTMQTSEMFIWTTPDPYNGGSSGAQLSAFQANTGAFNGDLGHLVELQPGAGGVAAGFSGICNPNTDNSLCFSGLDSTTVTPVPTYSWNVMVVTHEMGHLLGSRHTHACVWNGNNTAIDSCSGFTEGGCPLPGSPPGGGTIMSYCHFTTGINFNLGFGPQPSAVINNNINAPGNCLGPCAAPPASDLWSIAQGDDQLRNIDPTDASTISSITITLAGATINGGTGLATDPTTGTIWALLRAGGIGLTGRALVTIDLGTGVATLIGDTQESFAGIAFNAAGDLYGVTGDGSTTPESLFTLDKTTGAPTFQCTLGNGNDGEALGFNPMDGLFYHASGHTGANVIFETIDNSGIDPCTVTNIDITGTALEDEEAQALTWDATNGVFLWKQDHGTGPLFSVTSAGVPTLIGNMDHQAKGLTFSSVIIGNPPVISCPADLVLDNAAGQCSAVANYAGTAIDPEDGDISGDIVYSPPSGSTFPVGTTTVTASVTDSDGNTSTCDFDVTVNDVEDPVVVCTDFTAQLDANGMVTVFPDDVATATDNCPGTTLQFQGSGGPMGSLTSLFGANNGGSFGGAVYFDVTIAGSDLEINAIDVNTADGSGGSFDIEVYTIPGTSVGNETNGGLWTLVSTGTGTAAGLNNPSNAVLATPFTLSASTSYGIAIVMDGSHGHDYTNGTGGNQNFSNADLSMSLGQASNAPFTGGIFSPRVFNGTLHYGTPAPPVPSLDFTCMDVGPNNVTVIATDASGNTSTCTAVVTVEDNISPVIVCIGEPTPVTDTASASPGLPFGAAPTVVTSTIDVTDDFIITDLDVDVDISHTW</sequence>
<dbReference type="InterPro" id="IPR003410">
    <property type="entry name" value="HYR_dom"/>
</dbReference>
<keyword evidence="1" id="KW-0677">Repeat</keyword>
<gene>
    <name evidence="4" type="ORF">KXJ69_13605</name>
</gene>
<feature type="non-terminal residue" evidence="4">
    <location>
        <position position="1071"/>
    </location>
</feature>
<proteinExistence type="predicted"/>
<dbReference type="EMBL" id="JAHWDP010000013">
    <property type="protein sequence ID" value="MBW2939141.1"/>
    <property type="molecule type" value="Genomic_DNA"/>
</dbReference>
<dbReference type="Pfam" id="PF13688">
    <property type="entry name" value="Reprolysin_5"/>
    <property type="match status" value="1"/>
</dbReference>
<dbReference type="PANTHER" id="PTHR24273">
    <property type="entry name" value="FI04643P-RELATED"/>
    <property type="match status" value="1"/>
</dbReference>
<dbReference type="PANTHER" id="PTHR24273:SF32">
    <property type="entry name" value="HYALIN"/>
    <property type="match status" value="1"/>
</dbReference>
<dbReference type="Pfam" id="PF02494">
    <property type="entry name" value="HYR"/>
    <property type="match status" value="1"/>
</dbReference>
<accession>A0A9X1FR77</accession>
<dbReference type="Proteomes" id="UP001138686">
    <property type="component" value="Unassembled WGS sequence"/>
</dbReference>
<keyword evidence="5" id="KW-1185">Reference proteome</keyword>
<name>A0A9X1FR77_9FLAO</name>
<dbReference type="PROSITE" id="PS50825">
    <property type="entry name" value="HYR"/>
    <property type="match status" value="1"/>
</dbReference>
<evidence type="ECO:0000259" key="2">
    <source>
        <dbReference type="PROSITE" id="PS50215"/>
    </source>
</evidence>
<evidence type="ECO:0000256" key="1">
    <source>
        <dbReference type="ARBA" id="ARBA00022737"/>
    </source>
</evidence>
<evidence type="ECO:0000313" key="4">
    <source>
        <dbReference type="EMBL" id="MBW2939141.1"/>
    </source>
</evidence>
<dbReference type="GO" id="GO:0006508">
    <property type="term" value="P:proteolysis"/>
    <property type="evidence" value="ECO:0007669"/>
    <property type="project" value="InterPro"/>
</dbReference>